<dbReference type="InterPro" id="IPR001466">
    <property type="entry name" value="Beta-lactam-related"/>
</dbReference>
<name>A0ABR7VC61_9FLAO</name>
<dbReference type="EMBL" id="JABTCG010000003">
    <property type="protein sequence ID" value="MBD0850911.1"/>
    <property type="molecule type" value="Genomic_DNA"/>
</dbReference>
<evidence type="ECO:0000313" key="3">
    <source>
        <dbReference type="EMBL" id="MBD0850911.1"/>
    </source>
</evidence>
<feature type="repeat" description="TPR" evidence="1">
    <location>
        <begin position="428"/>
        <end position="461"/>
    </location>
</feature>
<evidence type="ECO:0000259" key="2">
    <source>
        <dbReference type="Pfam" id="PF00144"/>
    </source>
</evidence>
<dbReference type="Proteomes" id="UP000598350">
    <property type="component" value="Unassembled WGS sequence"/>
</dbReference>
<protein>
    <submittedName>
        <fullName evidence="3">Serine hydrolase</fullName>
    </submittedName>
</protein>
<dbReference type="InterPro" id="IPR012338">
    <property type="entry name" value="Beta-lactam/transpept-like"/>
</dbReference>
<proteinExistence type="predicted"/>
<keyword evidence="1" id="KW-0802">TPR repeat</keyword>
<gene>
    <name evidence="3" type="ORF">HPE63_09550</name>
</gene>
<dbReference type="Pfam" id="PF00144">
    <property type="entry name" value="Beta-lactamase"/>
    <property type="match status" value="1"/>
</dbReference>
<accession>A0ABR7VC61</accession>
<dbReference type="InterPro" id="IPR019734">
    <property type="entry name" value="TPR_rpt"/>
</dbReference>
<dbReference type="Gene3D" id="1.25.40.10">
    <property type="entry name" value="Tetratricopeptide repeat domain"/>
    <property type="match status" value="1"/>
</dbReference>
<dbReference type="PANTHER" id="PTHR46825:SF9">
    <property type="entry name" value="BETA-LACTAMASE-RELATED DOMAIN-CONTAINING PROTEIN"/>
    <property type="match status" value="1"/>
</dbReference>
<dbReference type="PANTHER" id="PTHR46825">
    <property type="entry name" value="D-ALANYL-D-ALANINE-CARBOXYPEPTIDASE/ENDOPEPTIDASE AMPH"/>
    <property type="match status" value="1"/>
</dbReference>
<dbReference type="Gene3D" id="3.40.710.10">
    <property type="entry name" value="DD-peptidase/beta-lactamase superfamily"/>
    <property type="match status" value="1"/>
</dbReference>
<evidence type="ECO:0000256" key="1">
    <source>
        <dbReference type="PROSITE-ProRule" id="PRU00339"/>
    </source>
</evidence>
<dbReference type="PROSITE" id="PS50005">
    <property type="entry name" value="TPR"/>
    <property type="match status" value="1"/>
</dbReference>
<dbReference type="InterPro" id="IPR050491">
    <property type="entry name" value="AmpC-like"/>
</dbReference>
<dbReference type="GO" id="GO:0016787">
    <property type="term" value="F:hydrolase activity"/>
    <property type="evidence" value="ECO:0007669"/>
    <property type="project" value="UniProtKB-KW"/>
</dbReference>
<dbReference type="SUPFAM" id="SSF48452">
    <property type="entry name" value="TPR-like"/>
    <property type="match status" value="1"/>
</dbReference>
<comment type="caution">
    <text evidence="3">The sequence shown here is derived from an EMBL/GenBank/DDBJ whole genome shotgun (WGS) entry which is preliminary data.</text>
</comment>
<dbReference type="InterPro" id="IPR011990">
    <property type="entry name" value="TPR-like_helical_dom_sf"/>
</dbReference>
<keyword evidence="4" id="KW-1185">Reference proteome</keyword>
<evidence type="ECO:0000313" key="4">
    <source>
        <dbReference type="Proteomes" id="UP000598350"/>
    </source>
</evidence>
<keyword evidence="3" id="KW-0378">Hydrolase</keyword>
<dbReference type="SUPFAM" id="SSF56601">
    <property type="entry name" value="beta-lactamase/transpeptidase-like"/>
    <property type="match status" value="1"/>
</dbReference>
<feature type="domain" description="Beta-lactamase-related" evidence="2">
    <location>
        <begin position="38"/>
        <end position="338"/>
    </location>
</feature>
<sequence length="473" mass="52992">MRLALVAVLCLFLAQCSNKQKNKPQDDHRHVQFIDKVDDVIRSYIDLDIFSGVVLIAQKGEVLYHKAFGLADRQKGIKNELNTLFDIGSMNKTFTSIVIHQLAAEGKLKLTDKLTSYISGFSDSKTESITLNHLLEHSSGFGDYHSQDYFNLNASEQALHAIVERAKSVTLDFEPGTDEQYSNLGYVILGAVIEKVSGKSYFDNVQMRIVDPLQLNDTFLNDFSGLEHRIAKGYYQTPLGILEENTGLQDTPNPDGGFLSTTLDVMKFYRSYYYDEHLLSKEAKEEHSFFQYLASLPEGKATVAAGGFEGFNTALFQVLSDDLTIIVFANMDEPVAERIGMDILTLYRNDTPAKPQLPAIQNIRKNYEEHGLLYLKENFEKLTTNFHPTDPKDIILNDLGYAYLYGAGDKVKALEILKLNTELFPDVANCWDSYGEALAANGNILDAIKAYNKALEIQPNLASAKKAIDELSK</sequence>
<organism evidence="3 4">
    <name type="scientific">Maribacter arenosus</name>
    <dbReference type="NCBI Taxonomy" id="1854708"/>
    <lineage>
        <taxon>Bacteria</taxon>
        <taxon>Pseudomonadati</taxon>
        <taxon>Bacteroidota</taxon>
        <taxon>Flavobacteriia</taxon>
        <taxon>Flavobacteriales</taxon>
        <taxon>Flavobacteriaceae</taxon>
        <taxon>Maribacter</taxon>
    </lineage>
</organism>
<reference evidence="3 4" key="1">
    <citation type="submission" date="2020-05" db="EMBL/GenBank/DDBJ databases">
        <title>The draft genome sequence of Maribacter arenosus CAU 1321.</title>
        <authorList>
            <person name="Mu L."/>
        </authorList>
    </citation>
    <scope>NUCLEOTIDE SEQUENCE [LARGE SCALE GENOMIC DNA]</scope>
    <source>
        <strain evidence="3 4">CAU 1321</strain>
    </source>
</reference>
<dbReference type="RefSeq" id="WP_188314041.1">
    <property type="nucleotide sequence ID" value="NZ_JABTCG010000003.1"/>
</dbReference>